<dbReference type="CDD" id="cd02440">
    <property type="entry name" value="AdoMet_MTases"/>
    <property type="match status" value="1"/>
</dbReference>
<dbReference type="Proteomes" id="UP000564885">
    <property type="component" value="Unassembled WGS sequence"/>
</dbReference>
<evidence type="ECO:0000313" key="1">
    <source>
        <dbReference type="EMBL" id="NNM71841.1"/>
    </source>
</evidence>
<dbReference type="GO" id="GO:0032259">
    <property type="term" value="P:methylation"/>
    <property type="evidence" value="ECO:0007669"/>
    <property type="project" value="UniProtKB-KW"/>
</dbReference>
<keyword evidence="1" id="KW-0808">Transferase</keyword>
<name>A0A849I3C4_9HYPH</name>
<dbReference type="GO" id="GO:0008168">
    <property type="term" value="F:methyltransferase activity"/>
    <property type="evidence" value="ECO:0007669"/>
    <property type="project" value="UniProtKB-KW"/>
</dbReference>
<protein>
    <submittedName>
        <fullName evidence="1">TIGR04290 family methyltransferase</fullName>
    </submittedName>
</protein>
<comment type="caution">
    <text evidence="1">The sequence shown here is derived from an EMBL/GenBank/DDBJ whole genome shotgun (WGS) entry which is preliminary data.</text>
</comment>
<dbReference type="SUPFAM" id="SSF53335">
    <property type="entry name" value="S-adenosyl-L-methionine-dependent methyltransferases"/>
    <property type="match status" value="1"/>
</dbReference>
<dbReference type="RefSeq" id="WP_171217374.1">
    <property type="nucleotide sequence ID" value="NZ_JABEPP010000002.1"/>
</dbReference>
<gene>
    <name evidence="1" type="ORF">HJG44_05435</name>
</gene>
<proteinExistence type="predicted"/>
<dbReference type="NCBIfam" id="TIGR04290">
    <property type="entry name" value="meth_Rta_06860"/>
    <property type="match status" value="1"/>
</dbReference>
<organism evidence="1 2">
    <name type="scientific">Enterovirga aerilata</name>
    <dbReference type="NCBI Taxonomy" id="2730920"/>
    <lineage>
        <taxon>Bacteria</taxon>
        <taxon>Pseudomonadati</taxon>
        <taxon>Pseudomonadota</taxon>
        <taxon>Alphaproteobacteria</taxon>
        <taxon>Hyphomicrobiales</taxon>
        <taxon>Methylobacteriaceae</taxon>
        <taxon>Enterovirga</taxon>
    </lineage>
</organism>
<dbReference type="EMBL" id="JABEPP010000002">
    <property type="protein sequence ID" value="NNM71841.1"/>
    <property type="molecule type" value="Genomic_DNA"/>
</dbReference>
<reference evidence="1 2" key="1">
    <citation type="submission" date="2020-04" db="EMBL/GenBank/DDBJ databases">
        <title>Enterovirga sp. isolate from soil.</title>
        <authorList>
            <person name="Chea S."/>
            <person name="Kim D.-U."/>
        </authorList>
    </citation>
    <scope>NUCLEOTIDE SEQUENCE [LARGE SCALE GENOMIC DNA]</scope>
    <source>
        <strain evidence="1 2">DB1703</strain>
    </source>
</reference>
<dbReference type="InterPro" id="IPR027555">
    <property type="entry name" value="Mo5U34_MeTrfas-like"/>
</dbReference>
<dbReference type="Gene3D" id="3.40.50.150">
    <property type="entry name" value="Vaccinia Virus protein VP39"/>
    <property type="match status" value="1"/>
</dbReference>
<sequence>MNKPIAPDDIRRRAESLGPWFHNMDLGGVWTAPDHFLGDYPGVKFRGFAHAIPEDLTGKSVLDIGCNGGFYSIEMKKRGASRVLGIDFDEDYLAQARFAAEVTGHDIEFRQLSVYDVGALGERFDVVIFMGVLYHLRHPLLALDLIHEHVANDLLVYQSLQRGSPQIDQVPEDADFWDTAMFDSPGYPKLHFIEHSYSQDPTNWWAPNAACSAAMLRSAGFEILAHPEDEVFVCRRVEVEAKPWTGPVYPAKGARP</sequence>
<accession>A0A849I3C4</accession>
<dbReference type="AlphaFoldDB" id="A0A849I3C4"/>
<dbReference type="Pfam" id="PF08003">
    <property type="entry name" value="Methyltransf_9"/>
    <property type="match status" value="1"/>
</dbReference>
<dbReference type="InterPro" id="IPR027554">
    <property type="entry name" value="Meth_Rta_06860"/>
</dbReference>
<dbReference type="PANTHER" id="PTHR43861">
    <property type="entry name" value="TRANS-ACONITATE 2-METHYLTRANSFERASE-RELATED"/>
    <property type="match status" value="1"/>
</dbReference>
<keyword evidence="1" id="KW-0489">Methyltransferase</keyword>
<dbReference type="InterPro" id="IPR029063">
    <property type="entry name" value="SAM-dependent_MTases_sf"/>
</dbReference>
<keyword evidence="2" id="KW-1185">Reference proteome</keyword>
<evidence type="ECO:0000313" key="2">
    <source>
        <dbReference type="Proteomes" id="UP000564885"/>
    </source>
</evidence>